<dbReference type="GO" id="GO:0005886">
    <property type="term" value="C:plasma membrane"/>
    <property type="evidence" value="ECO:0007669"/>
    <property type="project" value="UniProtKB-SubCell"/>
</dbReference>
<comment type="subcellular location">
    <subcellularLocation>
        <location evidence="1">Cell membrane</location>
        <topology evidence="1">Multi-pass membrane protein</topology>
    </subcellularLocation>
</comment>
<evidence type="ECO:0000256" key="5">
    <source>
        <dbReference type="ARBA" id="ARBA00022692"/>
    </source>
</evidence>
<evidence type="ECO:0000256" key="6">
    <source>
        <dbReference type="ARBA" id="ARBA00022741"/>
    </source>
</evidence>
<dbReference type="PROSITE" id="PS00211">
    <property type="entry name" value="ABC_TRANSPORTER_1"/>
    <property type="match status" value="1"/>
</dbReference>
<evidence type="ECO:0000256" key="3">
    <source>
        <dbReference type="ARBA" id="ARBA00022448"/>
    </source>
</evidence>
<reference evidence="14 15" key="1">
    <citation type="submission" date="2014-03" db="EMBL/GenBank/DDBJ databases">
        <title>Bradyrhizobium valentinum sp. nov., isolated from effective nodules of Lupinus mariae-josephae, a lupine endemic of basic-lime soils in Eastern Spain.</title>
        <authorList>
            <person name="Duran D."/>
            <person name="Rey L."/>
            <person name="Navarro A."/>
            <person name="Busquets A."/>
            <person name="Imperial J."/>
            <person name="Ruiz-Argueso T."/>
        </authorList>
    </citation>
    <scope>NUCLEOTIDE SEQUENCE [LARGE SCALE GENOMIC DNA]</scope>
    <source>
        <strain evidence="14 15">Ro19</strain>
    </source>
</reference>
<feature type="transmembrane region" description="Helical" evidence="11">
    <location>
        <begin position="131"/>
        <end position="156"/>
    </location>
</feature>
<comment type="function">
    <text evidence="10">Involved in beta-(1--&gt;2)glucan export. Transmembrane domains (TMD) form a pore in the inner membrane and the ATP-binding domain (NBD) is responsible for energy generation.</text>
</comment>
<dbReference type="EMBL" id="LLYA01000159">
    <property type="protein sequence ID" value="KRR23573.1"/>
    <property type="molecule type" value="Genomic_DNA"/>
</dbReference>
<dbReference type="Pfam" id="PF00005">
    <property type="entry name" value="ABC_tran"/>
    <property type="match status" value="1"/>
</dbReference>
<keyword evidence="14" id="KW-0378">Hydrolase</keyword>
<feature type="domain" description="ABC transporter" evidence="12">
    <location>
        <begin position="334"/>
        <end position="570"/>
    </location>
</feature>
<dbReference type="InterPro" id="IPR017871">
    <property type="entry name" value="ABC_transporter-like_CS"/>
</dbReference>
<dbReference type="GO" id="GO:0140359">
    <property type="term" value="F:ABC-type transporter activity"/>
    <property type="evidence" value="ECO:0007669"/>
    <property type="project" value="InterPro"/>
</dbReference>
<dbReference type="GO" id="GO:0034040">
    <property type="term" value="F:ATPase-coupled lipid transmembrane transporter activity"/>
    <property type="evidence" value="ECO:0007669"/>
    <property type="project" value="TreeGrafter"/>
</dbReference>
<feature type="transmembrane region" description="Helical" evidence="11">
    <location>
        <begin position="61"/>
        <end position="81"/>
    </location>
</feature>
<keyword evidence="14" id="KW-0645">Protease</keyword>
<dbReference type="InterPro" id="IPR011527">
    <property type="entry name" value="ABC1_TM_dom"/>
</dbReference>
<evidence type="ECO:0000256" key="4">
    <source>
        <dbReference type="ARBA" id="ARBA00022475"/>
    </source>
</evidence>
<dbReference type="Proteomes" id="UP000052023">
    <property type="component" value="Unassembled WGS sequence"/>
</dbReference>
<dbReference type="PANTHER" id="PTHR24221">
    <property type="entry name" value="ATP-BINDING CASSETTE SUB-FAMILY B"/>
    <property type="match status" value="1"/>
</dbReference>
<dbReference type="SMART" id="SM00382">
    <property type="entry name" value="AAA"/>
    <property type="match status" value="1"/>
</dbReference>
<dbReference type="InterPro" id="IPR039421">
    <property type="entry name" value="Type_1_exporter"/>
</dbReference>
<keyword evidence="5 11" id="KW-0812">Transmembrane</keyword>
<dbReference type="SUPFAM" id="SSF52540">
    <property type="entry name" value="P-loop containing nucleoside triphosphate hydrolases"/>
    <property type="match status" value="1"/>
</dbReference>
<dbReference type="InterPro" id="IPR003593">
    <property type="entry name" value="AAA+_ATPase"/>
</dbReference>
<accession>A0A0R3MZX7</accession>
<dbReference type="InterPro" id="IPR036640">
    <property type="entry name" value="ABC1_TM_sf"/>
</dbReference>
<keyword evidence="6" id="KW-0547">Nucleotide-binding</keyword>
<dbReference type="GO" id="GO:0008233">
    <property type="term" value="F:peptidase activity"/>
    <property type="evidence" value="ECO:0007669"/>
    <property type="project" value="UniProtKB-KW"/>
</dbReference>
<dbReference type="GO" id="GO:0006508">
    <property type="term" value="P:proteolysis"/>
    <property type="evidence" value="ECO:0007669"/>
    <property type="project" value="UniProtKB-KW"/>
</dbReference>
<dbReference type="CDD" id="cd03246">
    <property type="entry name" value="ABCC_Protease_Secretion"/>
    <property type="match status" value="1"/>
</dbReference>
<dbReference type="PROSITE" id="PS50929">
    <property type="entry name" value="ABC_TM1F"/>
    <property type="match status" value="1"/>
</dbReference>
<keyword evidence="7" id="KW-0067">ATP-binding</keyword>
<keyword evidence="4" id="KW-1003">Cell membrane</keyword>
<dbReference type="GO" id="GO:0005524">
    <property type="term" value="F:ATP binding"/>
    <property type="evidence" value="ECO:0007669"/>
    <property type="project" value="UniProtKB-KW"/>
</dbReference>
<comment type="similarity">
    <text evidence="2">Belongs to the ABC transporter superfamily.</text>
</comment>
<keyword evidence="8 11" id="KW-1133">Transmembrane helix</keyword>
<evidence type="ECO:0000313" key="14">
    <source>
        <dbReference type="EMBL" id="KRR23573.1"/>
    </source>
</evidence>
<dbReference type="PROSITE" id="PS50893">
    <property type="entry name" value="ABC_TRANSPORTER_2"/>
    <property type="match status" value="1"/>
</dbReference>
<organism evidence="14 15">
    <name type="scientific">Bradyrhizobium retamae</name>
    <dbReference type="NCBI Taxonomy" id="1300035"/>
    <lineage>
        <taxon>Bacteria</taxon>
        <taxon>Pseudomonadati</taxon>
        <taxon>Pseudomonadota</taxon>
        <taxon>Alphaproteobacteria</taxon>
        <taxon>Hyphomicrobiales</taxon>
        <taxon>Nitrobacteraceae</taxon>
        <taxon>Bradyrhizobium</taxon>
    </lineage>
</organism>
<keyword evidence="15" id="KW-1185">Reference proteome</keyword>
<comment type="caution">
    <text evidence="14">The sequence shown here is derived from an EMBL/GenBank/DDBJ whole genome shotgun (WGS) entry which is preliminary data.</text>
</comment>
<dbReference type="InterPro" id="IPR003439">
    <property type="entry name" value="ABC_transporter-like_ATP-bd"/>
</dbReference>
<dbReference type="PANTHER" id="PTHR24221:SF248">
    <property type="entry name" value="ABC TRANSPORTER TRANSMEMBRANE REGION"/>
    <property type="match status" value="1"/>
</dbReference>
<dbReference type="GO" id="GO:0030256">
    <property type="term" value="C:type I protein secretion system complex"/>
    <property type="evidence" value="ECO:0007669"/>
    <property type="project" value="InterPro"/>
</dbReference>
<feature type="transmembrane region" description="Helical" evidence="11">
    <location>
        <begin position="26"/>
        <end position="49"/>
    </location>
</feature>
<evidence type="ECO:0000256" key="7">
    <source>
        <dbReference type="ARBA" id="ARBA00022840"/>
    </source>
</evidence>
<dbReference type="AlphaFoldDB" id="A0A0R3MZX7"/>
<feature type="transmembrane region" description="Helical" evidence="11">
    <location>
        <begin position="162"/>
        <end position="182"/>
    </location>
</feature>
<dbReference type="NCBIfam" id="TIGR01842">
    <property type="entry name" value="type_I_sec_PrtD"/>
    <property type="match status" value="1"/>
</dbReference>
<dbReference type="Gene3D" id="3.40.50.300">
    <property type="entry name" value="P-loop containing nucleotide triphosphate hydrolases"/>
    <property type="match status" value="1"/>
</dbReference>
<evidence type="ECO:0000256" key="1">
    <source>
        <dbReference type="ARBA" id="ARBA00004651"/>
    </source>
</evidence>
<evidence type="ECO:0000256" key="10">
    <source>
        <dbReference type="ARBA" id="ARBA00024722"/>
    </source>
</evidence>
<evidence type="ECO:0000259" key="13">
    <source>
        <dbReference type="PROSITE" id="PS50929"/>
    </source>
</evidence>
<dbReference type="RefSeq" id="WP_057844814.1">
    <property type="nucleotide sequence ID" value="NZ_LLYA01000159.1"/>
</dbReference>
<dbReference type="OrthoDB" id="9808328at2"/>
<dbReference type="Gene3D" id="1.20.1560.10">
    <property type="entry name" value="ABC transporter type 1, transmembrane domain"/>
    <property type="match status" value="1"/>
</dbReference>
<feature type="domain" description="ABC transmembrane type-1" evidence="13">
    <location>
        <begin position="28"/>
        <end position="303"/>
    </location>
</feature>
<dbReference type="InterPro" id="IPR027417">
    <property type="entry name" value="P-loop_NTPase"/>
</dbReference>
<protein>
    <submittedName>
        <fullName evidence="14">Protease</fullName>
    </submittedName>
</protein>
<gene>
    <name evidence="14" type="ORF">CQ13_05955</name>
</gene>
<evidence type="ECO:0000259" key="12">
    <source>
        <dbReference type="PROSITE" id="PS50893"/>
    </source>
</evidence>
<sequence>MYSRIRREIPASAARSLLGLIPGRSAFVWVVAFSVSLNILLLVVPFYAIEVFDRVISSGSVETLVGLTIIAVIALVFSAAFDTLRSRLLSRFAVRFERSLAPIVLESMIVDATNRGDRAQDLAKVRELRTFLSSATIASLLDAPFLPAFIFILFFLHPWYGLIALVGTAVLLAMGIVSRWIARAEIAQASEAAQKTQITLDGIVRHSALVRAMGWTRGAIREFMDLNDQALSPVVRASERVYAIGAAARMVRTTLQVAAIGAGAWLVLQSEVLAGSLIASSILIARTLQPMEGLISARRALTSAHEAWKQVQTAAAPVLVREKRTLLPSPSGRIAVERVSYRIPTTPRPVLVGINFECPPSGIIVVIGPTGAGKSTLLRLMAGLERPSGGTIRLDDAALNNWDPDQLGQFVGYLPQEVQLLGGTVAEAIAGFDEHACDEDIVAAAILAQAHEMILSLPAGYQTEIGRDGNRLSGGQRQRIGLARAFFGDRKLILLDEPNANLDPDGEHALCSAIQRAKAGGATLVIVTHRPQLLTIADAVLLLRDGAQLAFGSPAEVLRLPVTSVAKPHVVRQGTESQKLAVGRTAR</sequence>
<proteinExistence type="inferred from homology"/>
<keyword evidence="3" id="KW-0813">Transport</keyword>
<keyword evidence="9 11" id="KW-0472">Membrane</keyword>
<name>A0A0R3MZX7_9BRAD</name>
<evidence type="ECO:0000256" key="9">
    <source>
        <dbReference type="ARBA" id="ARBA00023136"/>
    </source>
</evidence>
<dbReference type="InterPro" id="IPR010128">
    <property type="entry name" value="ATPase_T1SS_PrtD-like"/>
</dbReference>
<evidence type="ECO:0000313" key="15">
    <source>
        <dbReference type="Proteomes" id="UP000052023"/>
    </source>
</evidence>
<evidence type="ECO:0000256" key="8">
    <source>
        <dbReference type="ARBA" id="ARBA00022989"/>
    </source>
</evidence>
<dbReference type="GO" id="GO:0030253">
    <property type="term" value="P:protein secretion by the type I secretion system"/>
    <property type="evidence" value="ECO:0007669"/>
    <property type="project" value="InterPro"/>
</dbReference>
<dbReference type="GO" id="GO:0016887">
    <property type="term" value="F:ATP hydrolysis activity"/>
    <property type="evidence" value="ECO:0007669"/>
    <property type="project" value="InterPro"/>
</dbReference>
<evidence type="ECO:0000256" key="11">
    <source>
        <dbReference type="SAM" id="Phobius"/>
    </source>
</evidence>
<dbReference type="Pfam" id="PF00664">
    <property type="entry name" value="ABC_membrane"/>
    <property type="match status" value="1"/>
</dbReference>
<dbReference type="SUPFAM" id="SSF90123">
    <property type="entry name" value="ABC transporter transmembrane region"/>
    <property type="match status" value="1"/>
</dbReference>
<dbReference type="FunFam" id="3.40.50.300:FF:001444">
    <property type="entry name" value="ABC transporter ATP-binding protein"/>
    <property type="match status" value="1"/>
</dbReference>
<evidence type="ECO:0000256" key="2">
    <source>
        <dbReference type="ARBA" id="ARBA00005417"/>
    </source>
</evidence>